<reference evidence="1 2" key="1">
    <citation type="journal article" date="2018" name="Front. Plant Sci.">
        <title>Red Clover (Trifolium pratense) and Zigzag Clover (T. medium) - A Picture of Genomic Similarities and Differences.</title>
        <authorList>
            <person name="Dluhosova J."/>
            <person name="Istvanek J."/>
            <person name="Nedelnik J."/>
            <person name="Repkova J."/>
        </authorList>
    </citation>
    <scope>NUCLEOTIDE SEQUENCE [LARGE SCALE GENOMIC DNA]</scope>
    <source>
        <strain evidence="2">cv. 10/8</strain>
        <tissue evidence="1">Leaf</tissue>
    </source>
</reference>
<dbReference type="AlphaFoldDB" id="A0A392SXA8"/>
<dbReference type="Proteomes" id="UP000265520">
    <property type="component" value="Unassembled WGS sequence"/>
</dbReference>
<organism evidence="1 2">
    <name type="scientific">Trifolium medium</name>
    <dbReference type="NCBI Taxonomy" id="97028"/>
    <lineage>
        <taxon>Eukaryota</taxon>
        <taxon>Viridiplantae</taxon>
        <taxon>Streptophyta</taxon>
        <taxon>Embryophyta</taxon>
        <taxon>Tracheophyta</taxon>
        <taxon>Spermatophyta</taxon>
        <taxon>Magnoliopsida</taxon>
        <taxon>eudicotyledons</taxon>
        <taxon>Gunneridae</taxon>
        <taxon>Pentapetalae</taxon>
        <taxon>rosids</taxon>
        <taxon>fabids</taxon>
        <taxon>Fabales</taxon>
        <taxon>Fabaceae</taxon>
        <taxon>Papilionoideae</taxon>
        <taxon>50 kb inversion clade</taxon>
        <taxon>NPAAA clade</taxon>
        <taxon>Hologalegina</taxon>
        <taxon>IRL clade</taxon>
        <taxon>Trifolieae</taxon>
        <taxon>Trifolium</taxon>
    </lineage>
</organism>
<keyword evidence="2" id="KW-1185">Reference proteome</keyword>
<accession>A0A392SXA8</accession>
<evidence type="ECO:0000313" key="1">
    <source>
        <dbReference type="EMBL" id="MCI52854.1"/>
    </source>
</evidence>
<dbReference type="EMBL" id="LXQA010453823">
    <property type="protein sequence ID" value="MCI52854.1"/>
    <property type="molecule type" value="Genomic_DNA"/>
</dbReference>
<comment type="caution">
    <text evidence="1">The sequence shown here is derived from an EMBL/GenBank/DDBJ whole genome shotgun (WGS) entry which is preliminary data.</text>
</comment>
<feature type="non-terminal residue" evidence="1">
    <location>
        <position position="1"/>
    </location>
</feature>
<protein>
    <submittedName>
        <fullName evidence="1">Uncharacterized protein</fullName>
    </submittedName>
</protein>
<name>A0A392SXA8_9FABA</name>
<sequence>LLMEDFGFLEEMKKMKIKEEEGVSVRVSPRQGKFLNL</sequence>
<evidence type="ECO:0000313" key="2">
    <source>
        <dbReference type="Proteomes" id="UP000265520"/>
    </source>
</evidence>
<proteinExistence type="predicted"/>